<dbReference type="InterPro" id="IPR010722">
    <property type="entry name" value="BATS_dom"/>
</dbReference>
<gene>
    <name evidence="9" type="ORF">DesfrDRAFT_1339</name>
</gene>
<comment type="cofactor">
    <cofactor evidence="7">
        <name>[2Fe-2S] cluster</name>
        <dbReference type="ChEBI" id="CHEBI:190135"/>
    </cofactor>
</comment>
<feature type="domain" description="Radical SAM core" evidence="8">
    <location>
        <begin position="80"/>
        <end position="312"/>
    </location>
</feature>
<evidence type="ECO:0000256" key="5">
    <source>
        <dbReference type="ARBA" id="ARBA00023004"/>
    </source>
</evidence>
<reference evidence="9 10" key="1">
    <citation type="submission" date="2010-08" db="EMBL/GenBank/DDBJ databases">
        <title>The draft genome of Desulfovibrio fructosovorans JJ.</title>
        <authorList>
            <consortium name="US DOE Joint Genome Institute (JGI-PGF)"/>
            <person name="Lucas S."/>
            <person name="Copeland A."/>
            <person name="Lapidus A."/>
            <person name="Cheng J.-F."/>
            <person name="Bruce D."/>
            <person name="Goodwin L."/>
            <person name="Pitluck S."/>
            <person name="Land M.L."/>
            <person name="Hauser L."/>
            <person name="Chang Y.-J."/>
            <person name="Jeffries C."/>
            <person name="Wall J.D."/>
            <person name="Stahl D.A."/>
            <person name="Arkin A.P."/>
            <person name="Dehal P."/>
            <person name="Stolyar S.M."/>
            <person name="Hazen T.C."/>
            <person name="Woyke T.J."/>
        </authorList>
    </citation>
    <scope>NUCLEOTIDE SEQUENCE [LARGE SCALE GENOMIC DNA]</scope>
    <source>
        <strain evidence="9 10">JJ</strain>
    </source>
</reference>
<dbReference type="SFLD" id="SFLDS00029">
    <property type="entry name" value="Radical_SAM"/>
    <property type="match status" value="1"/>
</dbReference>
<dbReference type="AlphaFoldDB" id="E1JUP0"/>
<dbReference type="PANTHER" id="PTHR43583:SF2">
    <property type="entry name" value="THIAZOLE BIOSYNTHESIS PROTEIN"/>
    <property type="match status" value="1"/>
</dbReference>
<dbReference type="Pfam" id="PF06968">
    <property type="entry name" value="BATS"/>
    <property type="match status" value="1"/>
</dbReference>
<dbReference type="GO" id="GO:0051539">
    <property type="term" value="F:4 iron, 4 sulfur cluster binding"/>
    <property type="evidence" value="ECO:0007669"/>
    <property type="project" value="UniProtKB-KW"/>
</dbReference>
<dbReference type="GO" id="GO:0046872">
    <property type="term" value="F:metal ion binding"/>
    <property type="evidence" value="ECO:0007669"/>
    <property type="project" value="UniProtKB-KW"/>
</dbReference>
<evidence type="ECO:0000259" key="8">
    <source>
        <dbReference type="PROSITE" id="PS51918"/>
    </source>
</evidence>
<dbReference type="InterPro" id="IPR006638">
    <property type="entry name" value="Elp3/MiaA/NifB-like_rSAM"/>
</dbReference>
<name>E1JUP0_SOLFR</name>
<sequence length="478" mass="53640">MIDESQRTSDAFIDEGRIAAALAAAKTASKDKDAVFGIIKKALEYKGLTAEEVAVLLEVDDSDLLDSMYKAAKTVKEAIYGKRIVLFAPLYLSSFCVNNCVYCGYKRSNKEQLRKRLSMDEIKREVEILESLGHKRLAVEAGEDPKNNPIEYITDAIKAIYSIRDGNGSIRRVNINIAATTIEDYQKLKAAEIGTYILFQETYHRETYAKLHPSGPKHDYNWHTTAMDRAQTAGIDDVGIGVLYGLYDWKYETVAMFLHAEHLEKTFGVGPHTISVPRMRPAGAVNLDTFPYLVDDPAFKKIITTIRLAVPYTGMILSTREDPDFRDELIDCGISQISAGSCTGVGGYQKTVVEHESTHNTNNGQQFEPSDQRSPNEIIRMLCQRGYVPSYCTACYRQGRTGDRFMSLAKVGAIQNVCLPNALLTFKEYLIDYADPETKAVGEERIKEALDTIPKEGIRDLTIQRLNDIECGRRDLFF</sequence>
<protein>
    <submittedName>
        <fullName evidence="9">Biotin and thiamin synthesis associated protein</fullName>
    </submittedName>
</protein>
<evidence type="ECO:0000256" key="1">
    <source>
        <dbReference type="ARBA" id="ARBA00001966"/>
    </source>
</evidence>
<dbReference type="InterPro" id="IPR024007">
    <property type="entry name" value="FeFe-hyd_mat_HydG"/>
</dbReference>
<dbReference type="SMART" id="SM00876">
    <property type="entry name" value="BATS"/>
    <property type="match status" value="1"/>
</dbReference>
<evidence type="ECO:0000256" key="7">
    <source>
        <dbReference type="ARBA" id="ARBA00034078"/>
    </source>
</evidence>
<dbReference type="InterPro" id="IPR058240">
    <property type="entry name" value="rSAM_sf"/>
</dbReference>
<dbReference type="CDD" id="cd01335">
    <property type="entry name" value="Radical_SAM"/>
    <property type="match status" value="1"/>
</dbReference>
<dbReference type="InterPro" id="IPR013785">
    <property type="entry name" value="Aldolase_TIM"/>
</dbReference>
<dbReference type="PANTHER" id="PTHR43583">
    <property type="entry name" value="2-IMINOACETATE SYNTHASE"/>
    <property type="match status" value="1"/>
</dbReference>
<evidence type="ECO:0000256" key="6">
    <source>
        <dbReference type="ARBA" id="ARBA00023014"/>
    </source>
</evidence>
<dbReference type="InterPro" id="IPR034428">
    <property type="entry name" value="ThiH/NoCL/HydG-like"/>
</dbReference>
<dbReference type="OrthoDB" id="3320990at2"/>
<comment type="cofactor">
    <cofactor evidence="1">
        <name>[4Fe-4S] cluster</name>
        <dbReference type="ChEBI" id="CHEBI:49883"/>
    </cofactor>
</comment>
<evidence type="ECO:0000256" key="4">
    <source>
        <dbReference type="ARBA" id="ARBA00022723"/>
    </source>
</evidence>
<dbReference type="RefSeq" id="WP_005992322.1">
    <property type="nucleotide sequence ID" value="NZ_AECZ01000007.1"/>
</dbReference>
<evidence type="ECO:0000256" key="2">
    <source>
        <dbReference type="ARBA" id="ARBA00022485"/>
    </source>
</evidence>
<dbReference type="SFLD" id="SFLDF00319">
    <property type="entry name" value="Fe_hydrogenase_maturase_(HydG"/>
    <property type="match status" value="1"/>
</dbReference>
<dbReference type="GO" id="GO:0042364">
    <property type="term" value="P:water-soluble vitamin biosynthetic process"/>
    <property type="evidence" value="ECO:0007669"/>
    <property type="project" value="UniProtKB-ARBA"/>
</dbReference>
<dbReference type="SFLD" id="SFLDG01081">
    <property type="entry name" value="cleavage_of_the_Ca-Cb_bond_in"/>
    <property type="match status" value="1"/>
</dbReference>
<keyword evidence="4" id="KW-0479">Metal-binding</keyword>
<evidence type="ECO:0000313" key="9">
    <source>
        <dbReference type="EMBL" id="EFL51804.1"/>
    </source>
</evidence>
<dbReference type="GO" id="GO:0003824">
    <property type="term" value="F:catalytic activity"/>
    <property type="evidence" value="ECO:0007669"/>
    <property type="project" value="InterPro"/>
</dbReference>
<dbReference type="eggNOG" id="COG0502">
    <property type="taxonomic scope" value="Bacteria"/>
</dbReference>
<keyword evidence="5" id="KW-0408">Iron</keyword>
<dbReference type="NCBIfam" id="TIGR03955">
    <property type="entry name" value="rSAM_HydG"/>
    <property type="match status" value="1"/>
</dbReference>
<evidence type="ECO:0000313" key="10">
    <source>
        <dbReference type="Proteomes" id="UP000006250"/>
    </source>
</evidence>
<keyword evidence="2" id="KW-0004">4Fe-4S</keyword>
<evidence type="ECO:0000256" key="3">
    <source>
        <dbReference type="ARBA" id="ARBA00022691"/>
    </source>
</evidence>
<dbReference type="GO" id="GO:0044272">
    <property type="term" value="P:sulfur compound biosynthetic process"/>
    <property type="evidence" value="ECO:0007669"/>
    <property type="project" value="UniProtKB-ARBA"/>
</dbReference>
<dbReference type="STRING" id="596151.DesfrDRAFT_1339"/>
<keyword evidence="6" id="KW-0411">Iron-sulfur</keyword>
<dbReference type="EMBL" id="AECZ01000007">
    <property type="protein sequence ID" value="EFL51804.1"/>
    <property type="molecule type" value="Genomic_DNA"/>
</dbReference>
<organism evidence="9 10">
    <name type="scientific">Solidesulfovibrio fructosivorans JJ]</name>
    <dbReference type="NCBI Taxonomy" id="596151"/>
    <lineage>
        <taxon>Bacteria</taxon>
        <taxon>Pseudomonadati</taxon>
        <taxon>Thermodesulfobacteriota</taxon>
        <taxon>Desulfovibrionia</taxon>
        <taxon>Desulfovibrionales</taxon>
        <taxon>Desulfovibrionaceae</taxon>
        <taxon>Solidesulfovibrio</taxon>
    </lineage>
</organism>
<dbReference type="InterPro" id="IPR007197">
    <property type="entry name" value="rSAM"/>
</dbReference>
<accession>E1JUP0</accession>
<dbReference type="Proteomes" id="UP000006250">
    <property type="component" value="Unassembled WGS sequence"/>
</dbReference>
<dbReference type="PROSITE" id="PS51918">
    <property type="entry name" value="RADICAL_SAM"/>
    <property type="match status" value="1"/>
</dbReference>
<dbReference type="Gene3D" id="3.20.20.70">
    <property type="entry name" value="Aldolase class I"/>
    <property type="match status" value="1"/>
</dbReference>
<keyword evidence="3" id="KW-0949">S-adenosyl-L-methionine</keyword>
<dbReference type="SFLD" id="SFLDG01060">
    <property type="entry name" value="BATS_domain_containing"/>
    <property type="match status" value="1"/>
</dbReference>
<dbReference type="SUPFAM" id="SSF102114">
    <property type="entry name" value="Radical SAM enzymes"/>
    <property type="match status" value="1"/>
</dbReference>
<dbReference type="Pfam" id="PF04055">
    <property type="entry name" value="Radical_SAM"/>
    <property type="match status" value="1"/>
</dbReference>
<proteinExistence type="predicted"/>
<comment type="caution">
    <text evidence="9">The sequence shown here is derived from an EMBL/GenBank/DDBJ whole genome shotgun (WGS) entry which is preliminary data.</text>
</comment>
<keyword evidence="10" id="KW-1185">Reference proteome</keyword>
<dbReference type="SMART" id="SM00729">
    <property type="entry name" value="Elp3"/>
    <property type="match status" value="1"/>
</dbReference>